<keyword evidence="3" id="KW-1185">Reference proteome</keyword>
<name>A0A6A6EJU8_9PEZI</name>
<dbReference type="Pfam" id="PF03184">
    <property type="entry name" value="DDE_1"/>
    <property type="match status" value="1"/>
</dbReference>
<dbReference type="InterPro" id="IPR004875">
    <property type="entry name" value="DDE_SF_endonuclease_dom"/>
</dbReference>
<feature type="domain" description="DDE-1" evidence="1">
    <location>
        <begin position="20"/>
        <end position="134"/>
    </location>
</feature>
<dbReference type="GO" id="GO:0003676">
    <property type="term" value="F:nucleic acid binding"/>
    <property type="evidence" value="ECO:0007669"/>
    <property type="project" value="InterPro"/>
</dbReference>
<evidence type="ECO:0000313" key="2">
    <source>
        <dbReference type="EMBL" id="KAF2191415.1"/>
    </source>
</evidence>
<protein>
    <submittedName>
        <fullName evidence="2">CENP-B protein</fullName>
    </submittedName>
</protein>
<dbReference type="AlphaFoldDB" id="A0A6A6EJU8"/>
<sequence>ELPDDYLLGVLESGYSNDWLSLKWIEYFDKFSKPYQRGAWRLLIFDGFGGHTTKQFLQYCEDNKIIPFGLPPHTSHKLQPLDLAAFQPYKHWHKRSVELAVRSGCVDFNKVEFLYFVQEIRAKTFKQRTILSGWQRAGL</sequence>
<feature type="non-terminal residue" evidence="2">
    <location>
        <position position="139"/>
    </location>
</feature>
<evidence type="ECO:0000313" key="3">
    <source>
        <dbReference type="Proteomes" id="UP000800200"/>
    </source>
</evidence>
<dbReference type="OrthoDB" id="5103739at2759"/>
<reference evidence="2" key="1">
    <citation type="journal article" date="2020" name="Stud. Mycol.">
        <title>101 Dothideomycetes genomes: a test case for predicting lifestyles and emergence of pathogens.</title>
        <authorList>
            <person name="Haridas S."/>
            <person name="Albert R."/>
            <person name="Binder M."/>
            <person name="Bloem J."/>
            <person name="Labutti K."/>
            <person name="Salamov A."/>
            <person name="Andreopoulos B."/>
            <person name="Baker S."/>
            <person name="Barry K."/>
            <person name="Bills G."/>
            <person name="Bluhm B."/>
            <person name="Cannon C."/>
            <person name="Castanera R."/>
            <person name="Culley D."/>
            <person name="Daum C."/>
            <person name="Ezra D."/>
            <person name="Gonzalez J."/>
            <person name="Henrissat B."/>
            <person name="Kuo A."/>
            <person name="Liang C."/>
            <person name="Lipzen A."/>
            <person name="Lutzoni F."/>
            <person name="Magnuson J."/>
            <person name="Mondo S."/>
            <person name="Nolan M."/>
            <person name="Ohm R."/>
            <person name="Pangilinan J."/>
            <person name="Park H.-J."/>
            <person name="Ramirez L."/>
            <person name="Alfaro M."/>
            <person name="Sun H."/>
            <person name="Tritt A."/>
            <person name="Yoshinaga Y."/>
            <person name="Zwiers L.-H."/>
            <person name="Turgeon B."/>
            <person name="Goodwin S."/>
            <person name="Spatafora J."/>
            <person name="Crous P."/>
            <person name="Grigoriev I."/>
        </authorList>
    </citation>
    <scope>NUCLEOTIDE SEQUENCE</scope>
    <source>
        <strain evidence="2">CBS 207.26</strain>
    </source>
</reference>
<organism evidence="2 3">
    <name type="scientific">Zopfia rhizophila CBS 207.26</name>
    <dbReference type="NCBI Taxonomy" id="1314779"/>
    <lineage>
        <taxon>Eukaryota</taxon>
        <taxon>Fungi</taxon>
        <taxon>Dikarya</taxon>
        <taxon>Ascomycota</taxon>
        <taxon>Pezizomycotina</taxon>
        <taxon>Dothideomycetes</taxon>
        <taxon>Dothideomycetes incertae sedis</taxon>
        <taxon>Zopfiaceae</taxon>
        <taxon>Zopfia</taxon>
    </lineage>
</organism>
<accession>A0A6A6EJU8</accession>
<proteinExistence type="predicted"/>
<evidence type="ECO:0000259" key="1">
    <source>
        <dbReference type="Pfam" id="PF03184"/>
    </source>
</evidence>
<gene>
    <name evidence="2" type="ORF">K469DRAFT_501657</name>
</gene>
<dbReference type="EMBL" id="ML994617">
    <property type="protein sequence ID" value="KAF2191415.1"/>
    <property type="molecule type" value="Genomic_DNA"/>
</dbReference>
<feature type="non-terminal residue" evidence="2">
    <location>
        <position position="1"/>
    </location>
</feature>
<dbReference type="Proteomes" id="UP000800200">
    <property type="component" value="Unassembled WGS sequence"/>
</dbReference>